<feature type="compositionally biased region" description="Acidic residues" evidence="1">
    <location>
        <begin position="330"/>
        <end position="339"/>
    </location>
</feature>
<comment type="caution">
    <text evidence="2">The sequence shown here is derived from an EMBL/GenBank/DDBJ whole genome shotgun (WGS) entry which is preliminary data.</text>
</comment>
<name>A0ABR2ZNC4_9AGAR</name>
<feature type="region of interest" description="Disordered" evidence="1">
    <location>
        <begin position="320"/>
        <end position="343"/>
    </location>
</feature>
<keyword evidence="3" id="KW-1185">Reference proteome</keyword>
<feature type="compositionally biased region" description="Basic and acidic residues" evidence="1">
    <location>
        <begin position="320"/>
        <end position="329"/>
    </location>
</feature>
<protein>
    <recommendedName>
        <fullName evidence="4">F-box domain-containing protein</fullName>
    </recommendedName>
</protein>
<gene>
    <name evidence="2" type="ORF">AAF712_009978</name>
</gene>
<evidence type="ECO:0008006" key="4">
    <source>
        <dbReference type="Google" id="ProtNLM"/>
    </source>
</evidence>
<reference evidence="2 3" key="1">
    <citation type="submission" date="2024-05" db="EMBL/GenBank/DDBJ databases">
        <title>A draft genome resource for the thread blight pathogen Marasmius tenuissimus strain MS-2.</title>
        <authorList>
            <person name="Yulfo-Soto G.E."/>
            <person name="Baruah I.K."/>
            <person name="Amoako-Attah I."/>
            <person name="Bukari Y."/>
            <person name="Meinhardt L.W."/>
            <person name="Bailey B.A."/>
            <person name="Cohen S.P."/>
        </authorList>
    </citation>
    <scope>NUCLEOTIDE SEQUENCE [LARGE SCALE GENOMIC DNA]</scope>
    <source>
        <strain evidence="2 3">MS-2</strain>
    </source>
</reference>
<evidence type="ECO:0000256" key="1">
    <source>
        <dbReference type="SAM" id="MobiDB-lite"/>
    </source>
</evidence>
<dbReference type="Proteomes" id="UP001437256">
    <property type="component" value="Unassembled WGS sequence"/>
</dbReference>
<evidence type="ECO:0000313" key="2">
    <source>
        <dbReference type="EMBL" id="KAL0063071.1"/>
    </source>
</evidence>
<sequence>MPVEEQFPPNGLMSTSTYTYFSKATGIGKQVMGGMADYSFGSGNMFSGEQSSLIVVGVEWEGSSNCCWMMHIGCAKIFQSVFDREDTTNYKEIVDLYQVRAILGPLGAGGTNHGRFKYVSYESVGEKIDLRPYWGRTSCDKQYVVFNYKSFIKDKKDWMFTRPDVFPKFPRAIEASRITEGTEPPLGNDVITRQPLDIIHTLVKYLDNPKTYVNLTNTCRYLRYHAIGDSSFQVQAKNLLLEYYPWAFPTNMEYAAILKRKGMKELVVDKACGGESDWLLYMCKVHWTKAMRVRRYVWGICKEVKRAYHETLEARDDKVEWEVGPRSDDNEADAEDEEGTGVGLKRSELEEEMAPMFMMRQAMGMSKSELGDMIQQMTRTGDIPTRLFSSRA</sequence>
<organism evidence="2 3">
    <name type="scientific">Marasmius tenuissimus</name>
    <dbReference type="NCBI Taxonomy" id="585030"/>
    <lineage>
        <taxon>Eukaryota</taxon>
        <taxon>Fungi</taxon>
        <taxon>Dikarya</taxon>
        <taxon>Basidiomycota</taxon>
        <taxon>Agaricomycotina</taxon>
        <taxon>Agaricomycetes</taxon>
        <taxon>Agaricomycetidae</taxon>
        <taxon>Agaricales</taxon>
        <taxon>Marasmiineae</taxon>
        <taxon>Marasmiaceae</taxon>
        <taxon>Marasmius</taxon>
    </lineage>
</organism>
<evidence type="ECO:0000313" key="3">
    <source>
        <dbReference type="Proteomes" id="UP001437256"/>
    </source>
</evidence>
<accession>A0ABR2ZNC4</accession>
<proteinExistence type="predicted"/>
<dbReference type="EMBL" id="JBBXMP010000088">
    <property type="protein sequence ID" value="KAL0063071.1"/>
    <property type="molecule type" value="Genomic_DNA"/>
</dbReference>